<organism evidence="1">
    <name type="scientific">Siphoviridae sp. ctBCr48</name>
    <dbReference type="NCBI Taxonomy" id="2827802"/>
    <lineage>
        <taxon>Viruses</taxon>
        <taxon>Duplodnaviria</taxon>
        <taxon>Heunggongvirae</taxon>
        <taxon>Uroviricota</taxon>
        <taxon>Caudoviricetes</taxon>
    </lineage>
</organism>
<evidence type="ECO:0000313" key="1">
    <source>
        <dbReference type="EMBL" id="DAF50322.1"/>
    </source>
</evidence>
<proteinExistence type="predicted"/>
<name>A0A8S5SI96_9CAUD</name>
<protein>
    <submittedName>
        <fullName evidence="1">Uncharacterized protein</fullName>
    </submittedName>
</protein>
<reference evidence="1" key="1">
    <citation type="journal article" date="2021" name="Proc. Natl. Acad. Sci. U.S.A.">
        <title>A Catalog of Tens of Thousands of Viruses from Human Metagenomes Reveals Hidden Associations with Chronic Diseases.</title>
        <authorList>
            <person name="Tisza M.J."/>
            <person name="Buck C.B."/>
        </authorList>
    </citation>
    <scope>NUCLEOTIDE SEQUENCE</scope>
    <source>
        <strain evidence="1">CtBCr48</strain>
    </source>
</reference>
<accession>A0A8S5SI96</accession>
<sequence>MTNETKEILKAIKKEIDTEIELCQYGIDDFKGDDIYAALFRERARAQITGLEVAISILNKYYLTK</sequence>
<dbReference type="EMBL" id="BK032595">
    <property type="protein sequence ID" value="DAF50322.1"/>
    <property type="molecule type" value="Genomic_DNA"/>
</dbReference>